<feature type="transmembrane region" description="Helical" evidence="1">
    <location>
        <begin position="53"/>
        <end position="69"/>
    </location>
</feature>
<dbReference type="PIRSF" id="PIRSF036710">
    <property type="entry name" value="YphA_Bacsu"/>
    <property type="match status" value="1"/>
</dbReference>
<dbReference type="AlphaFoldDB" id="A0A2N5H9B2"/>
<feature type="transmembrane region" description="Helical" evidence="1">
    <location>
        <begin position="102"/>
        <end position="123"/>
    </location>
</feature>
<feature type="transmembrane region" description="Helical" evidence="1">
    <location>
        <begin position="130"/>
        <end position="148"/>
    </location>
</feature>
<evidence type="ECO:0000313" key="2">
    <source>
        <dbReference type="EMBL" id="PLS02116.1"/>
    </source>
</evidence>
<feature type="transmembrane region" description="Helical" evidence="1">
    <location>
        <begin position="154"/>
        <end position="180"/>
    </location>
</feature>
<dbReference type="OrthoDB" id="2965169at2"/>
<keyword evidence="1" id="KW-0812">Transmembrane</keyword>
<keyword evidence="1" id="KW-0472">Membrane</keyword>
<gene>
    <name evidence="2" type="ORF">CVD27_21455</name>
</gene>
<dbReference type="Pfam" id="PF24124">
    <property type="entry name" value="YphA"/>
    <property type="match status" value="1"/>
</dbReference>
<dbReference type="RefSeq" id="WP_101650317.1">
    <property type="nucleotide sequence ID" value="NZ_PGVE01000080.1"/>
</dbReference>
<feature type="transmembrane region" description="Helical" evidence="1">
    <location>
        <begin position="76"/>
        <end position="96"/>
    </location>
</feature>
<dbReference type="Proteomes" id="UP000234950">
    <property type="component" value="Unassembled WGS sequence"/>
</dbReference>
<reference evidence="2 3" key="1">
    <citation type="submission" date="2017-11" db="EMBL/GenBank/DDBJ databases">
        <title>Comparitive Functional Genomics of Dry Heat Resistant strains isolated from the Viking Spacecraft.</title>
        <authorList>
            <person name="Seuylemezian A."/>
            <person name="Cooper K."/>
            <person name="Vaishampayan P."/>
        </authorList>
    </citation>
    <scope>NUCLEOTIDE SEQUENCE [LARGE SCALE GENOMIC DNA]</scope>
    <source>
        <strain evidence="2 3">V32-6</strain>
    </source>
</reference>
<sequence length="202" mass="23632">MEGSMFYLIFWSFWVFLTFIVDKKNPYRLKLSVIILIVILLSSFQFVIFGYEIHASGLFLLMICYLFISQETRGKIVYFFICSLIVSIGYVAFHLFEIFDPIWIIFKKEWMMGFCFGYLAILLQKTLKGRILITICGTMQGEFLYAYTLSKFPFPYAIGTFEYLDVCALITAILACWSVIENAGTYMQTHFHFFEKGKQKSS</sequence>
<dbReference type="EMBL" id="PGVE01000080">
    <property type="protein sequence ID" value="PLS02116.1"/>
    <property type="molecule type" value="Genomic_DNA"/>
</dbReference>
<organism evidence="2 3">
    <name type="scientific">Neobacillus cucumis</name>
    <dbReference type="NCBI Taxonomy" id="1740721"/>
    <lineage>
        <taxon>Bacteria</taxon>
        <taxon>Bacillati</taxon>
        <taxon>Bacillota</taxon>
        <taxon>Bacilli</taxon>
        <taxon>Bacillales</taxon>
        <taxon>Bacillaceae</taxon>
        <taxon>Neobacillus</taxon>
    </lineage>
</organism>
<dbReference type="InterPro" id="IPR014617">
    <property type="entry name" value="YphA_Bacsu"/>
</dbReference>
<feature type="transmembrane region" description="Helical" evidence="1">
    <location>
        <begin position="6"/>
        <end position="22"/>
    </location>
</feature>
<feature type="transmembrane region" description="Helical" evidence="1">
    <location>
        <begin position="29"/>
        <end position="47"/>
    </location>
</feature>
<keyword evidence="1" id="KW-1133">Transmembrane helix</keyword>
<evidence type="ECO:0000256" key="1">
    <source>
        <dbReference type="SAM" id="Phobius"/>
    </source>
</evidence>
<comment type="caution">
    <text evidence="2">The sequence shown here is derived from an EMBL/GenBank/DDBJ whole genome shotgun (WGS) entry which is preliminary data.</text>
</comment>
<name>A0A2N5H9B2_9BACI</name>
<proteinExistence type="predicted"/>
<protein>
    <submittedName>
        <fullName evidence="2">Uncharacterized protein</fullName>
    </submittedName>
</protein>
<keyword evidence="3" id="KW-1185">Reference proteome</keyword>
<evidence type="ECO:0000313" key="3">
    <source>
        <dbReference type="Proteomes" id="UP000234950"/>
    </source>
</evidence>
<accession>A0A2N5H9B2</accession>